<keyword evidence="3" id="KW-0479">Metal-binding</keyword>
<dbReference type="STRING" id="43041.A0A182JRD9"/>
<name>A0A182JRD9_9DIPT</name>
<evidence type="ECO:0000256" key="6">
    <source>
        <dbReference type="ARBA" id="ARBA00022833"/>
    </source>
</evidence>
<evidence type="ECO:0000256" key="3">
    <source>
        <dbReference type="ARBA" id="ARBA00022723"/>
    </source>
</evidence>
<accession>A0A182JRD9</accession>
<dbReference type="PANTHER" id="PTHR13214">
    <property type="entry name" value="ZINC FINGER PROTEIN 330"/>
    <property type="match status" value="1"/>
</dbReference>
<comment type="subcellular location">
    <subcellularLocation>
        <location evidence="1">Nucleus</location>
        <location evidence="1">Nucleolus</location>
    </subcellularLocation>
</comment>
<dbReference type="Proteomes" id="UP000075881">
    <property type="component" value="Unassembled WGS sequence"/>
</dbReference>
<dbReference type="InterPro" id="IPR010531">
    <property type="entry name" value="NOA36"/>
</dbReference>
<evidence type="ECO:0000313" key="10">
    <source>
        <dbReference type="Proteomes" id="UP000075881"/>
    </source>
</evidence>
<feature type="compositionally biased region" description="Acidic residues" evidence="8">
    <location>
        <begin position="305"/>
        <end position="331"/>
    </location>
</feature>
<evidence type="ECO:0000256" key="2">
    <source>
        <dbReference type="ARBA" id="ARBA00007212"/>
    </source>
</evidence>
<keyword evidence="7" id="KW-0539">Nucleus</keyword>
<evidence type="ECO:0000313" key="9">
    <source>
        <dbReference type="EnsemblMetazoa" id="ACHR001071-PA"/>
    </source>
</evidence>
<dbReference type="GO" id="GO:0005730">
    <property type="term" value="C:nucleolus"/>
    <property type="evidence" value="ECO:0007669"/>
    <property type="project" value="UniProtKB-SubCell"/>
</dbReference>
<keyword evidence="5" id="KW-0863">Zinc-finger</keyword>
<organism evidence="9 10">
    <name type="scientific">Anopheles christyi</name>
    <dbReference type="NCBI Taxonomy" id="43041"/>
    <lineage>
        <taxon>Eukaryota</taxon>
        <taxon>Metazoa</taxon>
        <taxon>Ecdysozoa</taxon>
        <taxon>Arthropoda</taxon>
        <taxon>Hexapoda</taxon>
        <taxon>Insecta</taxon>
        <taxon>Pterygota</taxon>
        <taxon>Neoptera</taxon>
        <taxon>Endopterygota</taxon>
        <taxon>Diptera</taxon>
        <taxon>Nematocera</taxon>
        <taxon>Culicoidea</taxon>
        <taxon>Culicidae</taxon>
        <taxon>Anophelinae</taxon>
        <taxon>Anopheles</taxon>
    </lineage>
</organism>
<keyword evidence="10" id="KW-1185">Reference proteome</keyword>
<keyword evidence="6" id="KW-0862">Zinc</keyword>
<evidence type="ECO:0000256" key="8">
    <source>
        <dbReference type="SAM" id="MobiDB-lite"/>
    </source>
</evidence>
<feature type="region of interest" description="Disordered" evidence="8">
    <location>
        <begin position="34"/>
        <end position="56"/>
    </location>
</feature>
<protein>
    <recommendedName>
        <fullName evidence="11">Zinc finger protein 330 homolog</fullName>
    </recommendedName>
</protein>
<dbReference type="EnsemblMetazoa" id="ACHR001071-RA">
    <property type="protein sequence ID" value="ACHR001071-PA"/>
    <property type="gene ID" value="ACHR001071"/>
</dbReference>
<evidence type="ECO:0000256" key="4">
    <source>
        <dbReference type="ARBA" id="ARBA00022737"/>
    </source>
</evidence>
<evidence type="ECO:0008006" key="11">
    <source>
        <dbReference type="Google" id="ProtNLM"/>
    </source>
</evidence>
<dbReference type="AlphaFoldDB" id="A0A182JRD9"/>
<evidence type="ECO:0000256" key="1">
    <source>
        <dbReference type="ARBA" id="ARBA00004604"/>
    </source>
</evidence>
<reference evidence="10" key="1">
    <citation type="submission" date="2013-03" db="EMBL/GenBank/DDBJ databases">
        <title>The Genome Sequence of Anopheles christyi ACHKN1017.</title>
        <authorList>
            <consortium name="The Broad Institute Genomics Platform"/>
            <person name="Neafsey D.E."/>
            <person name="Besansky N."/>
            <person name="Walker B."/>
            <person name="Young S.K."/>
            <person name="Zeng Q."/>
            <person name="Gargeya S."/>
            <person name="Fitzgerald M."/>
            <person name="Haas B."/>
            <person name="Abouelleil A."/>
            <person name="Allen A.W."/>
            <person name="Alvarado L."/>
            <person name="Arachchi H.M."/>
            <person name="Berlin A.M."/>
            <person name="Chapman S.B."/>
            <person name="Gainer-Dewar J."/>
            <person name="Goldberg J."/>
            <person name="Griggs A."/>
            <person name="Gujja S."/>
            <person name="Hansen M."/>
            <person name="Howarth C."/>
            <person name="Imamovic A."/>
            <person name="Ireland A."/>
            <person name="Larimer J."/>
            <person name="McCowan C."/>
            <person name="Murphy C."/>
            <person name="Pearson M."/>
            <person name="Poon T.W."/>
            <person name="Priest M."/>
            <person name="Roberts A."/>
            <person name="Saif S."/>
            <person name="Shea T."/>
            <person name="Sisk P."/>
            <person name="Sykes S."/>
            <person name="Wortman J."/>
            <person name="Nusbaum C."/>
            <person name="Birren B."/>
        </authorList>
    </citation>
    <scope>NUCLEOTIDE SEQUENCE [LARGE SCALE GENOMIC DNA]</scope>
    <source>
        <strain evidence="10">ACHKN1017</strain>
    </source>
</reference>
<feature type="compositionally biased region" description="Polar residues" evidence="8">
    <location>
        <begin position="332"/>
        <end position="346"/>
    </location>
</feature>
<proteinExistence type="inferred from homology"/>
<dbReference type="GO" id="GO:0008270">
    <property type="term" value="F:zinc ion binding"/>
    <property type="evidence" value="ECO:0007669"/>
    <property type="project" value="UniProtKB-KW"/>
</dbReference>
<dbReference type="VEuPathDB" id="VectorBase:ACHR001071"/>
<dbReference type="PANTHER" id="PTHR13214:SF1">
    <property type="entry name" value="ZINC FINGER PROTEIN 330"/>
    <property type="match status" value="1"/>
</dbReference>
<evidence type="ECO:0000256" key="7">
    <source>
        <dbReference type="ARBA" id="ARBA00023242"/>
    </source>
</evidence>
<feature type="compositionally biased region" description="Basic residues" evidence="8">
    <location>
        <begin position="35"/>
        <end position="47"/>
    </location>
</feature>
<reference evidence="9" key="2">
    <citation type="submission" date="2020-05" db="UniProtKB">
        <authorList>
            <consortium name="EnsemblMetazoa"/>
        </authorList>
    </citation>
    <scope>IDENTIFICATION</scope>
    <source>
        <strain evidence="9">ACHKN1017</strain>
    </source>
</reference>
<sequence length="346" mass="39482">CRLLDNGGVGRGSAKFVPFIASVSGFSWLSQAAKMPKKKTGQRKKAEKQKLRQKEIRNRESQLPEQPCNVAMDCEKCGRKQKSRAFCYFCQSLQRLPICAQCGKQKCMLKTGDCVVKHAGVFTTGLQMVGAICDHCEAWICHGRKCLQSHACTCPLMDAVCIECERGVWDHGGRMYKCSFCNNFLCEDDQFEHQASCQVLESESYKCQSCNKLGQYSCLRCKTCYCDDHIRRKGFKYDKNKPIPCPKCNYETSQTKDLSMSVRSHKYGRKRLDDEGEDDDYAYDDEYMSYRSSHDHYNEVSGSSSDDDYEDDDDDDEEDEDDDEDEEEDSNEPQGTSQGTSSKEQK</sequence>
<evidence type="ECO:0000256" key="5">
    <source>
        <dbReference type="ARBA" id="ARBA00022771"/>
    </source>
</evidence>
<feature type="region of interest" description="Disordered" evidence="8">
    <location>
        <begin position="269"/>
        <end position="346"/>
    </location>
</feature>
<comment type="similarity">
    <text evidence="2">Belongs to the NOA36 family.</text>
</comment>
<dbReference type="Pfam" id="PF06524">
    <property type="entry name" value="NOA36"/>
    <property type="match status" value="1"/>
</dbReference>
<feature type="compositionally biased region" description="Acidic residues" evidence="8">
    <location>
        <begin position="274"/>
        <end position="287"/>
    </location>
</feature>
<keyword evidence="4" id="KW-0677">Repeat</keyword>